<feature type="compositionally biased region" description="Low complexity" evidence="1">
    <location>
        <begin position="196"/>
        <end position="212"/>
    </location>
</feature>
<dbReference type="EMBL" id="JAEKJW010000003">
    <property type="protein sequence ID" value="MBN8197858.1"/>
    <property type="molecule type" value="Genomic_DNA"/>
</dbReference>
<feature type="domain" description="DUF5610" evidence="2">
    <location>
        <begin position="59"/>
        <end position="165"/>
    </location>
</feature>
<feature type="region of interest" description="Disordered" evidence="1">
    <location>
        <begin position="1"/>
        <end position="42"/>
    </location>
</feature>
<protein>
    <submittedName>
        <fullName evidence="3">DUF5610 domain-containing protein</fullName>
    </submittedName>
</protein>
<feature type="region of interest" description="Disordered" evidence="1">
    <location>
        <begin position="175"/>
        <end position="227"/>
    </location>
</feature>
<comment type="caution">
    <text evidence="3">The sequence shown here is derived from an EMBL/GenBank/DDBJ whole genome shotgun (WGS) entry which is preliminary data.</text>
</comment>
<evidence type="ECO:0000313" key="3">
    <source>
        <dbReference type="EMBL" id="MBN8197858.1"/>
    </source>
</evidence>
<dbReference type="Pfam" id="PF18433">
    <property type="entry name" value="DUF5610"/>
    <property type="match status" value="1"/>
</dbReference>
<gene>
    <name evidence="3" type="ORF">JF547_15425</name>
</gene>
<accession>A0A8I1SKC4</accession>
<name>A0A8I1SKC4_9PROT</name>
<organism evidence="3 4">
    <name type="scientific">Thalassospira povalilytica</name>
    <dbReference type="NCBI Taxonomy" id="732237"/>
    <lineage>
        <taxon>Bacteria</taxon>
        <taxon>Pseudomonadati</taxon>
        <taxon>Pseudomonadota</taxon>
        <taxon>Alphaproteobacteria</taxon>
        <taxon>Rhodospirillales</taxon>
        <taxon>Thalassospiraceae</taxon>
        <taxon>Thalassospira</taxon>
    </lineage>
</organism>
<feature type="compositionally biased region" description="Polar residues" evidence="1">
    <location>
        <begin position="7"/>
        <end position="42"/>
    </location>
</feature>
<dbReference type="AlphaFoldDB" id="A0A8I1SKC4"/>
<evidence type="ECO:0000256" key="1">
    <source>
        <dbReference type="SAM" id="MobiDB-lite"/>
    </source>
</evidence>
<dbReference type="InterPro" id="IPR041651">
    <property type="entry name" value="DUF5610"/>
</dbReference>
<dbReference type="Gene3D" id="1.10.132.90">
    <property type="match status" value="1"/>
</dbReference>
<dbReference type="RefSeq" id="WP_206927943.1">
    <property type="nucleotide sequence ID" value="NZ_JAEKJW010000003.1"/>
</dbReference>
<reference evidence="3" key="1">
    <citation type="submission" date="2020-12" db="EMBL/GenBank/DDBJ databases">
        <title>Oil enriched cultivation method for isolating marine PHA-producing bacteria.</title>
        <authorList>
            <person name="Zheng W."/>
            <person name="Yu S."/>
            <person name="Huang Y."/>
        </authorList>
    </citation>
    <scope>NUCLEOTIDE SEQUENCE</scope>
    <source>
        <strain evidence="3">SY-2-3</strain>
    </source>
</reference>
<feature type="compositionally biased region" description="Polar residues" evidence="1">
    <location>
        <begin position="214"/>
        <end position="227"/>
    </location>
</feature>
<evidence type="ECO:0000259" key="2">
    <source>
        <dbReference type="Pfam" id="PF18433"/>
    </source>
</evidence>
<evidence type="ECO:0000313" key="4">
    <source>
        <dbReference type="Proteomes" id="UP000664405"/>
    </source>
</evidence>
<proteinExistence type="predicted"/>
<sequence length="227" mass="23742">MDITIGGLTSQQSGAQSGNSVRSAQSFVPGQSDSEKTGNNGTSAFAAATSVSLSSGSANRLTTDQIVSAINESLSSTGISIGNVDPGEYTPEAVADRILARVGDLIASNADSEAEAREIFDKASEGIQKGLDDAREFLEGLGALNEEINGNITETEERLNEGLKSIEQRLTELYNSSASEEAAESITPERDEQVLQSQITQTAQASQAYAEAGTNAQRNTPRYGTTG</sequence>
<dbReference type="Proteomes" id="UP000664405">
    <property type="component" value="Unassembled WGS sequence"/>
</dbReference>